<feature type="compositionally biased region" description="Basic and acidic residues" evidence="1">
    <location>
        <begin position="86"/>
        <end position="103"/>
    </location>
</feature>
<accession>A0AAV2ML50</accession>
<proteinExistence type="predicted"/>
<feature type="region of interest" description="Disordered" evidence="1">
    <location>
        <begin position="53"/>
        <end position="211"/>
    </location>
</feature>
<evidence type="ECO:0000313" key="3">
    <source>
        <dbReference type="Proteomes" id="UP001497482"/>
    </source>
</evidence>
<dbReference type="AlphaFoldDB" id="A0AAV2ML50"/>
<gene>
    <name evidence="2" type="ORF">KC01_LOCUS40243</name>
</gene>
<evidence type="ECO:0000313" key="2">
    <source>
        <dbReference type="EMBL" id="CAL1614172.1"/>
    </source>
</evidence>
<dbReference type="Proteomes" id="UP001497482">
    <property type="component" value="Chromosome 8"/>
</dbReference>
<protein>
    <submittedName>
        <fullName evidence="2">Uncharacterized protein</fullName>
    </submittedName>
</protein>
<sequence length="295" mass="32886">MHLATTLEDSTKPCVVKILLGRTRLWPRLHLCSPCALLHFGDNGASDLSSLCRSEETSERKTKKKPGSKTKTKSRPASIPSCESLKSNEPKEAIMDSKRKLDKSGSQTRPGPSCESLKSDRSKDPILYFKRRTMVKPGSETKRKSSSGPDHGPSCESLKSDRSKGLIIDFKRDSNPHPALSCGSSLSDSSKDWDEEFKNSPPENMGAESSTDQLGIDPLLPVFTRLQEQVLDFAKEQLQSFHRALNSDYPECSERVAEEQLIREALLTIALHFLERMGEGRVAELLSRLESQTWP</sequence>
<dbReference type="EMBL" id="OZ035830">
    <property type="protein sequence ID" value="CAL1614172.1"/>
    <property type="molecule type" value="Genomic_DNA"/>
</dbReference>
<keyword evidence="3" id="KW-1185">Reference proteome</keyword>
<feature type="compositionally biased region" description="Basic and acidic residues" evidence="1">
    <location>
        <begin position="158"/>
        <end position="175"/>
    </location>
</feature>
<reference evidence="2 3" key="1">
    <citation type="submission" date="2024-04" db="EMBL/GenBank/DDBJ databases">
        <authorList>
            <person name="Waldvogel A.-M."/>
            <person name="Schoenle A."/>
        </authorList>
    </citation>
    <scope>NUCLEOTIDE SEQUENCE [LARGE SCALE GENOMIC DNA]</scope>
</reference>
<organism evidence="2 3">
    <name type="scientific">Knipowitschia caucasica</name>
    <name type="common">Caucasian dwarf goby</name>
    <name type="synonym">Pomatoschistus caucasicus</name>
    <dbReference type="NCBI Taxonomy" id="637954"/>
    <lineage>
        <taxon>Eukaryota</taxon>
        <taxon>Metazoa</taxon>
        <taxon>Chordata</taxon>
        <taxon>Craniata</taxon>
        <taxon>Vertebrata</taxon>
        <taxon>Euteleostomi</taxon>
        <taxon>Actinopterygii</taxon>
        <taxon>Neopterygii</taxon>
        <taxon>Teleostei</taxon>
        <taxon>Neoteleostei</taxon>
        <taxon>Acanthomorphata</taxon>
        <taxon>Gobiaria</taxon>
        <taxon>Gobiiformes</taxon>
        <taxon>Gobioidei</taxon>
        <taxon>Gobiidae</taxon>
        <taxon>Gobiinae</taxon>
        <taxon>Knipowitschia</taxon>
    </lineage>
</organism>
<feature type="compositionally biased region" description="Basic and acidic residues" evidence="1">
    <location>
        <begin position="189"/>
        <end position="198"/>
    </location>
</feature>
<feature type="compositionally biased region" description="Basic residues" evidence="1">
    <location>
        <begin position="61"/>
        <end position="74"/>
    </location>
</feature>
<evidence type="ECO:0000256" key="1">
    <source>
        <dbReference type="SAM" id="MobiDB-lite"/>
    </source>
</evidence>
<name>A0AAV2ML50_KNICA</name>